<keyword evidence="1" id="KW-0472">Membrane</keyword>
<organism evidence="2 3">
    <name type="scientific">Haloprofundus marisrubri</name>
    <dbReference type="NCBI Taxonomy" id="1514971"/>
    <lineage>
        <taxon>Archaea</taxon>
        <taxon>Methanobacteriati</taxon>
        <taxon>Methanobacteriota</taxon>
        <taxon>Stenosarchaea group</taxon>
        <taxon>Halobacteria</taxon>
        <taxon>Halobacteriales</taxon>
        <taxon>Haloferacaceae</taxon>
        <taxon>Haloprofundus</taxon>
    </lineage>
</organism>
<feature type="transmembrane region" description="Helical" evidence="1">
    <location>
        <begin position="34"/>
        <end position="53"/>
    </location>
</feature>
<dbReference type="Proteomes" id="UP000054387">
    <property type="component" value="Unassembled WGS sequence"/>
</dbReference>
<evidence type="ECO:0000313" key="2">
    <source>
        <dbReference type="EMBL" id="KTG08388.1"/>
    </source>
</evidence>
<dbReference type="AlphaFoldDB" id="A0A0W1R515"/>
<gene>
    <name evidence="2" type="ORF">AUR64_19345</name>
</gene>
<feature type="transmembrane region" description="Helical" evidence="1">
    <location>
        <begin position="12"/>
        <end position="28"/>
    </location>
</feature>
<accession>A0A0W1R515</accession>
<evidence type="ECO:0000256" key="1">
    <source>
        <dbReference type="SAM" id="Phobius"/>
    </source>
</evidence>
<keyword evidence="1" id="KW-0812">Transmembrane</keyword>
<evidence type="ECO:0000313" key="3">
    <source>
        <dbReference type="Proteomes" id="UP000054387"/>
    </source>
</evidence>
<reference evidence="2 3" key="1">
    <citation type="submission" date="2015-12" db="EMBL/GenBank/DDBJ databases">
        <title>Haloprofundus marisrubri gen. nov., sp. nov., an extremely halophilic archaeon isolated from the Discovery deep brine-seawater interface in the Red Sea.</title>
        <authorList>
            <person name="Zhang G."/>
            <person name="Stingl U."/>
            <person name="Rashid M."/>
        </authorList>
    </citation>
    <scope>NUCLEOTIDE SEQUENCE [LARGE SCALE GENOMIC DNA]</scope>
    <source>
        <strain evidence="2 3">SB9</strain>
    </source>
</reference>
<proteinExistence type="predicted"/>
<dbReference type="Pfam" id="PF26262">
    <property type="entry name" value="DUF8066"/>
    <property type="match status" value="1"/>
</dbReference>
<dbReference type="EMBL" id="LOPU01000031">
    <property type="protein sequence ID" value="KTG08388.1"/>
    <property type="molecule type" value="Genomic_DNA"/>
</dbReference>
<dbReference type="InterPro" id="IPR058379">
    <property type="entry name" value="DUF8066"/>
</dbReference>
<comment type="caution">
    <text evidence="2">The sequence shown here is derived from an EMBL/GenBank/DDBJ whole genome shotgun (WGS) entry which is preliminary data.</text>
</comment>
<name>A0A0W1R515_9EURY</name>
<keyword evidence="1" id="KW-1133">Transmembrane helix</keyword>
<protein>
    <submittedName>
        <fullName evidence="2">Uncharacterized protein</fullName>
    </submittedName>
</protein>
<keyword evidence="3" id="KW-1185">Reference proteome</keyword>
<sequence>MPSTDPTEKIALALTGLFVVAVLLWGYLVAQQLLLSVLIALVGVLVYVAWRLFGGTSRRPVEP</sequence>
<dbReference type="RefSeq" id="WP_058583108.1">
    <property type="nucleotide sequence ID" value="NZ_LOPU01000031.1"/>
</dbReference>